<dbReference type="GO" id="GO:0009279">
    <property type="term" value="C:cell outer membrane"/>
    <property type="evidence" value="ECO:0007669"/>
    <property type="project" value="UniProtKB-SubCell"/>
</dbReference>
<sequence>MSQYSPYKPAILSLAISQILISNATAQSSEPKFALEEIVVTAQKREQNVMDVPIAIDNYSSKDIENTGALLLEDIADYIPGFEAGGALTQSTLTIRGVASSNISSGGDASVATFYDGVYLPRSATTISFSDMARIEVLKGPQGTLAGRNAAAGAVNIVPNRPQLDEQEGFIKLKAGNYDFQRWEAMVNQPLSDKVAVRANLMLNKRDGYIDNVHTGGADVDAKDMLTGRVALLWEVSDDTRLQLNADFDDSDNGPAPSIGYSDFSHNRLPTSGVIANDVINGQETRDMYSVGYRLEHDINEDWSLAWWTNYRDLDTTNRQDEDGTNHINRYLDTDNIETSELLYTELQVNFANDRFKYVGGFTYSSEDKSQVTQINTNADTGANLATQVSNGLLAAAGAGFSIDSIWDPQGWAMLTGALNQLSGGALGGPLDQSSASYNGVLGFLYASPFAAQIQPFSPILAAGFVAPSYSGQLFTEEVRNTGEFVNWGIYSDIDISVTDNFNLIFGLRYSKDEKDFTWFNGTAPLATALNQERAALAAAGLPVAALIPQATNFLSPLSQQGVGLVTDRVVQANDSWSKTTGRAIAQYRLTDKAMVFASYSTGYTSGGFDSFVVNTASQPLAPEEVSNIELGVKADWLNDRLRTRLNFFDMSFDNRQRSVFSADPNIPGFSAPIIISGDEDIDGWELVMQWLPTDNLQLGLVTTQRETSSRYAEYIDANGNTRGGDQETADTLDEYTFTLDWAWDLAEGQMNLHVDYVFKEQQFDANDPGYLPEYEMIENFGDDRKFLNARIAWRSQDDRYGIALWGQNLLDNRYTSIPGGLAASSLAAPTVSLTEPRTYGIDLEYRF</sequence>
<keyword evidence="10 11" id="KW-0998">Cell outer membrane</keyword>
<dbReference type="PANTHER" id="PTHR32552:SF81">
    <property type="entry name" value="TONB-DEPENDENT OUTER MEMBRANE RECEPTOR"/>
    <property type="match status" value="1"/>
</dbReference>
<keyword evidence="7" id="KW-0406">Ion transport</keyword>
<evidence type="ECO:0000256" key="8">
    <source>
        <dbReference type="ARBA" id="ARBA00023077"/>
    </source>
</evidence>
<gene>
    <name evidence="15" type="ORF">HNR48_003159</name>
</gene>
<feature type="domain" description="TonB-dependent receptor plug" evidence="14">
    <location>
        <begin position="49"/>
        <end position="154"/>
    </location>
</feature>
<dbReference type="InterPro" id="IPR012910">
    <property type="entry name" value="Plug_dom"/>
</dbReference>
<dbReference type="Pfam" id="PF07715">
    <property type="entry name" value="Plug"/>
    <property type="match status" value="1"/>
</dbReference>
<evidence type="ECO:0000256" key="7">
    <source>
        <dbReference type="ARBA" id="ARBA00023065"/>
    </source>
</evidence>
<evidence type="ECO:0000256" key="10">
    <source>
        <dbReference type="ARBA" id="ARBA00023237"/>
    </source>
</evidence>
<evidence type="ECO:0000259" key="13">
    <source>
        <dbReference type="Pfam" id="PF00593"/>
    </source>
</evidence>
<evidence type="ECO:0000259" key="14">
    <source>
        <dbReference type="Pfam" id="PF07715"/>
    </source>
</evidence>
<evidence type="ECO:0000256" key="9">
    <source>
        <dbReference type="ARBA" id="ARBA00023136"/>
    </source>
</evidence>
<evidence type="ECO:0000256" key="12">
    <source>
        <dbReference type="RuleBase" id="RU003357"/>
    </source>
</evidence>
<keyword evidence="15" id="KW-0675">Receptor</keyword>
<dbReference type="InParanoid" id="A0A7X0MYA8"/>
<evidence type="ECO:0000256" key="5">
    <source>
        <dbReference type="ARBA" id="ARBA00022692"/>
    </source>
</evidence>
<dbReference type="InterPro" id="IPR036942">
    <property type="entry name" value="Beta-barrel_TonB_sf"/>
</dbReference>
<keyword evidence="3 11" id="KW-1134">Transmembrane beta strand</keyword>
<feature type="domain" description="TonB-dependent receptor-like beta-barrel" evidence="13">
    <location>
        <begin position="235"/>
        <end position="810"/>
    </location>
</feature>
<evidence type="ECO:0000256" key="4">
    <source>
        <dbReference type="ARBA" id="ARBA00022496"/>
    </source>
</evidence>
<dbReference type="InterPro" id="IPR000531">
    <property type="entry name" value="Beta-barrel_TonB"/>
</dbReference>
<dbReference type="PANTHER" id="PTHR32552">
    <property type="entry name" value="FERRICHROME IRON RECEPTOR-RELATED"/>
    <property type="match status" value="1"/>
</dbReference>
<evidence type="ECO:0000256" key="6">
    <source>
        <dbReference type="ARBA" id="ARBA00023004"/>
    </source>
</evidence>
<keyword evidence="2 11" id="KW-0813">Transport</keyword>
<evidence type="ECO:0000313" key="15">
    <source>
        <dbReference type="EMBL" id="MBB6522874.1"/>
    </source>
</evidence>
<dbReference type="SUPFAM" id="SSF56935">
    <property type="entry name" value="Porins"/>
    <property type="match status" value="1"/>
</dbReference>
<organism evidence="15 16">
    <name type="scientific">Pseudoteredinibacter isoporae</name>
    <dbReference type="NCBI Taxonomy" id="570281"/>
    <lineage>
        <taxon>Bacteria</taxon>
        <taxon>Pseudomonadati</taxon>
        <taxon>Pseudomonadota</taxon>
        <taxon>Gammaproteobacteria</taxon>
        <taxon>Cellvibrionales</taxon>
        <taxon>Cellvibrionaceae</taxon>
        <taxon>Pseudoteredinibacter</taxon>
    </lineage>
</organism>
<dbReference type="Pfam" id="PF00593">
    <property type="entry name" value="TonB_dep_Rec_b-barrel"/>
    <property type="match status" value="1"/>
</dbReference>
<keyword evidence="8 12" id="KW-0798">TonB box</keyword>
<comment type="subcellular location">
    <subcellularLocation>
        <location evidence="1 11">Cell outer membrane</location>
        <topology evidence="1 11">Multi-pass membrane protein</topology>
    </subcellularLocation>
</comment>
<comment type="similarity">
    <text evidence="11 12">Belongs to the TonB-dependent receptor family.</text>
</comment>
<keyword evidence="16" id="KW-1185">Reference proteome</keyword>
<keyword evidence="6" id="KW-0408">Iron</keyword>
<dbReference type="PROSITE" id="PS52016">
    <property type="entry name" value="TONB_DEPENDENT_REC_3"/>
    <property type="match status" value="1"/>
</dbReference>
<evidence type="ECO:0000256" key="3">
    <source>
        <dbReference type="ARBA" id="ARBA00022452"/>
    </source>
</evidence>
<keyword evidence="5 11" id="KW-0812">Transmembrane</keyword>
<dbReference type="Gene3D" id="2.40.170.20">
    <property type="entry name" value="TonB-dependent receptor, beta-barrel domain"/>
    <property type="match status" value="2"/>
</dbReference>
<dbReference type="InterPro" id="IPR039426">
    <property type="entry name" value="TonB-dep_rcpt-like"/>
</dbReference>
<name>A0A7X0MYA8_9GAMM</name>
<evidence type="ECO:0000256" key="1">
    <source>
        <dbReference type="ARBA" id="ARBA00004571"/>
    </source>
</evidence>
<keyword evidence="9 11" id="KW-0472">Membrane</keyword>
<evidence type="ECO:0000256" key="11">
    <source>
        <dbReference type="PROSITE-ProRule" id="PRU01360"/>
    </source>
</evidence>
<dbReference type="RefSeq" id="WP_166845050.1">
    <property type="nucleotide sequence ID" value="NZ_JAAONY010000002.1"/>
</dbReference>
<protein>
    <submittedName>
        <fullName evidence="15">Outer membrane receptor protein involved in Fe transport</fullName>
    </submittedName>
</protein>
<accession>A0A7X0MYA8</accession>
<evidence type="ECO:0000256" key="2">
    <source>
        <dbReference type="ARBA" id="ARBA00022448"/>
    </source>
</evidence>
<dbReference type="EMBL" id="JACHHT010000002">
    <property type="protein sequence ID" value="MBB6522874.1"/>
    <property type="molecule type" value="Genomic_DNA"/>
</dbReference>
<comment type="caution">
    <text evidence="15">The sequence shown here is derived from an EMBL/GenBank/DDBJ whole genome shotgun (WGS) entry which is preliminary data.</text>
</comment>
<proteinExistence type="inferred from homology"/>
<reference evidence="15 16" key="1">
    <citation type="submission" date="2020-08" db="EMBL/GenBank/DDBJ databases">
        <title>Genomic Encyclopedia of Type Strains, Phase IV (KMG-IV): sequencing the most valuable type-strain genomes for metagenomic binning, comparative biology and taxonomic classification.</title>
        <authorList>
            <person name="Goeker M."/>
        </authorList>
    </citation>
    <scope>NUCLEOTIDE SEQUENCE [LARGE SCALE GENOMIC DNA]</scope>
    <source>
        <strain evidence="15 16">DSM 22368</strain>
    </source>
</reference>
<dbReference type="AlphaFoldDB" id="A0A7X0MYA8"/>
<keyword evidence="4" id="KW-0410">Iron transport</keyword>
<evidence type="ECO:0000313" key="16">
    <source>
        <dbReference type="Proteomes" id="UP000528457"/>
    </source>
</evidence>
<dbReference type="Proteomes" id="UP000528457">
    <property type="component" value="Unassembled WGS sequence"/>
</dbReference>
<dbReference type="GO" id="GO:0006826">
    <property type="term" value="P:iron ion transport"/>
    <property type="evidence" value="ECO:0007669"/>
    <property type="project" value="UniProtKB-KW"/>
</dbReference>